<feature type="chain" id="PRO_5017797200" evidence="1">
    <location>
        <begin position="19"/>
        <end position="125"/>
    </location>
</feature>
<dbReference type="EMBL" id="QTUJ01000001">
    <property type="protein sequence ID" value="REF72473.1"/>
    <property type="molecule type" value="Genomic_DNA"/>
</dbReference>
<proteinExistence type="predicted"/>
<dbReference type="PROSITE" id="PS51257">
    <property type="entry name" value="PROKAR_LIPOPROTEIN"/>
    <property type="match status" value="1"/>
</dbReference>
<dbReference type="Proteomes" id="UP000256941">
    <property type="component" value="Unassembled WGS sequence"/>
</dbReference>
<sequence length="125" mass="13268">MKLFPNHAAFLVTISLLAACSPAVTITSRSTGQQGTGTLENTAFGNSGKANLTIGDEQYTGTWMAVRDTGVLGFSGDAGNGNAILRSNKGSHMTCQFRYSMKTYNALGTCTKDEKETFDLQATLT</sequence>
<organism evidence="2 3">
    <name type="scientific">Paracoccus versutus</name>
    <name type="common">Thiobacillus versutus</name>
    <dbReference type="NCBI Taxonomy" id="34007"/>
    <lineage>
        <taxon>Bacteria</taxon>
        <taxon>Pseudomonadati</taxon>
        <taxon>Pseudomonadota</taxon>
        <taxon>Alphaproteobacteria</taxon>
        <taxon>Rhodobacterales</taxon>
        <taxon>Paracoccaceae</taxon>
        <taxon>Paracoccus</taxon>
    </lineage>
</organism>
<dbReference type="AlphaFoldDB" id="A0A3D9XTM1"/>
<keyword evidence="1" id="KW-0732">Signal</keyword>
<name>A0A3D9XTM1_PARVE</name>
<dbReference type="RefSeq" id="WP_010400853.1">
    <property type="nucleotide sequence ID" value="NZ_CP038196.1"/>
</dbReference>
<protein>
    <submittedName>
        <fullName evidence="2">Uncharacterized protein</fullName>
    </submittedName>
</protein>
<reference evidence="2 3" key="1">
    <citation type="submission" date="2018-08" db="EMBL/GenBank/DDBJ databases">
        <title>Genomic Encyclopedia of Archaeal and Bacterial Type Strains, Phase II (KMG-II): from individual species to whole genera.</title>
        <authorList>
            <person name="Goeker M."/>
        </authorList>
    </citation>
    <scope>NUCLEOTIDE SEQUENCE [LARGE SCALE GENOMIC DNA]</scope>
    <source>
        <strain evidence="2 3">DSM 17099</strain>
    </source>
</reference>
<evidence type="ECO:0000313" key="3">
    <source>
        <dbReference type="Proteomes" id="UP000256941"/>
    </source>
</evidence>
<gene>
    <name evidence="2" type="ORF">BDD41_0948</name>
</gene>
<evidence type="ECO:0000256" key="1">
    <source>
        <dbReference type="SAM" id="SignalP"/>
    </source>
</evidence>
<feature type="signal peptide" evidence="1">
    <location>
        <begin position="1"/>
        <end position="18"/>
    </location>
</feature>
<evidence type="ECO:0000313" key="2">
    <source>
        <dbReference type="EMBL" id="REF72473.1"/>
    </source>
</evidence>
<comment type="caution">
    <text evidence="2">The sequence shown here is derived from an EMBL/GenBank/DDBJ whole genome shotgun (WGS) entry which is preliminary data.</text>
</comment>
<accession>A0A3D9XTM1</accession>